<dbReference type="EMBL" id="CDMZ01002508">
    <property type="protein sequence ID" value="CEM42680.1"/>
    <property type="molecule type" value="Genomic_DNA"/>
</dbReference>
<feature type="compositionally biased region" description="Basic and acidic residues" evidence="2">
    <location>
        <begin position="529"/>
        <end position="539"/>
    </location>
</feature>
<evidence type="ECO:0000256" key="1">
    <source>
        <dbReference type="SAM" id="Coils"/>
    </source>
</evidence>
<feature type="compositionally biased region" description="Basic and acidic residues" evidence="2">
    <location>
        <begin position="970"/>
        <end position="1003"/>
    </location>
</feature>
<feature type="region of interest" description="Disordered" evidence="2">
    <location>
        <begin position="179"/>
        <end position="199"/>
    </location>
</feature>
<feature type="region of interest" description="Disordered" evidence="2">
    <location>
        <begin position="665"/>
        <end position="705"/>
    </location>
</feature>
<name>A0A0G4HFH9_9ALVE</name>
<feature type="compositionally biased region" description="Acidic residues" evidence="2">
    <location>
        <begin position="1258"/>
        <end position="1274"/>
    </location>
</feature>
<feature type="coiled-coil region" evidence="1">
    <location>
        <begin position="819"/>
        <end position="846"/>
    </location>
</feature>
<evidence type="ECO:0000313" key="3">
    <source>
        <dbReference type="EMBL" id="CEM42680.1"/>
    </source>
</evidence>
<reference evidence="3" key="1">
    <citation type="submission" date="2014-11" db="EMBL/GenBank/DDBJ databases">
        <authorList>
            <person name="Otto D Thomas"/>
            <person name="Naeem Raeece"/>
        </authorList>
    </citation>
    <scope>NUCLEOTIDE SEQUENCE</scope>
</reference>
<feature type="compositionally biased region" description="Basic and acidic residues" evidence="2">
    <location>
        <begin position="1240"/>
        <end position="1257"/>
    </location>
</feature>
<keyword evidence="1" id="KW-0175">Coiled coil</keyword>
<feature type="region of interest" description="Disordered" evidence="2">
    <location>
        <begin position="771"/>
        <end position="797"/>
    </location>
</feature>
<accession>A0A0G4HFH9</accession>
<gene>
    <name evidence="3" type="ORF">Cvel_26951</name>
</gene>
<feature type="compositionally biased region" description="Basic and acidic residues" evidence="2">
    <location>
        <begin position="489"/>
        <end position="505"/>
    </location>
</feature>
<dbReference type="VEuPathDB" id="CryptoDB:Cvel_26951"/>
<feature type="region of interest" description="Disordered" evidence="2">
    <location>
        <begin position="298"/>
        <end position="376"/>
    </location>
</feature>
<feature type="region of interest" description="Disordered" evidence="2">
    <location>
        <begin position="912"/>
        <end position="1014"/>
    </location>
</feature>
<feature type="compositionally biased region" description="Basic and acidic residues" evidence="2">
    <location>
        <begin position="349"/>
        <end position="368"/>
    </location>
</feature>
<sequence>MSAVYGSPDLGTQVRMDDQRGEVTGGQETLEAVAAFLDKNKNGVPKGLPLTAQVKKVKNALSQASMSTAISGTLPSLQSDRLSYLDEITRRHPDRSLLPSAFQVGTRNFADLSSRSAQRGTVTGRERLSTASVSAAIAKATGADPQKPQLRAPIHAQNFGLRNLDSPLRRILLELGGTSKERRDEKSPSLSLSYGRRGKTKKMALKSLAGSSSRPSSRVFQQTLRRTLRGGTGFFGKDSGGGSLFASTRCHSQKQKQRQTLLQRLTRQESEASVASFNSVEQAERPLLRQLTPGTVHTLLSSPELPRPPQPATKAHQSRRFVGVHTKGQSDQEGMEEKGKAQESCDGSKAQDGEGKENSKKERPESDPTMRTLETMTESRLRSDLDVLKRAIQEAIDERKLTFSRTPKLPYNFKFLPSVPLRIRKSPDLPGRYDLPEYIHLSNLEAEQVRGKGGDPASARSALPKLEEPDLYAFDSCLSGPSQPKQQKSRGEGGRRIGGREQDRKGGRRGGRRQKKQRFSEMWQEPDGIDYHIRGGEDRNLPTVNVEVDNENTRFGPSRHFQFESCSLALPEFTRSLVLSTLPHYRPTSPSKGNAIRSLQPSIPPATSSAVVGRSFFDTWDRVTAHSHLRKISFLVKTGKSAQEVMEVLKAKNARARRIAEKLKRKSFGGDPFAPPQEEEGGTGRKSSAGRRGSVGGGQQEGEGEHAFFDSNVDVLLHLLVFFSDMQKGLAQLENHLGAFQVDARPFSSGSADSGMDPDEMDAAALEDLPAAVPEGGGSHEGEEEEEGEGALPDKGNGSLWDLDALVRRRKTWRGVPTLNALCAELQKVEERQRVKKEEFQELKDKHKNGQLPSWQKRFLATRAGRLLLKWKPVQPWFARLRRLRGLLRTLRDPMITPQPEGEQIAEELETAEHERQLRKQKVTVGPQRSLPTPQLEKGGSESSEKNRKEKQKENEGETSGSEEEEEDEKTPKGNKDGTTNGERRTTFAPSVDEKEAKDKEASEDLDEETLEGLREQDRRAREAAALFQIQEAQWERLKKAMADSTHSLLDAASKWEAAKMSGVLSPPTHQRDLSTILIPPTPSVHEPSPPLPVHKGLARSATMPFSPGGNAEGLVVSSNSPATFVPSSPNRRAFSMKIAMKRLLAGRVPEIQAFLEPLSQVTEKAKLLGQSADELVEQRIDALTDIVFHQTQLVLMKEEDAKFQRLKKIHESKKRSMALARSRTLGAGMMEEFEIPSLKQKEKSNSKDEGGAKAEGGEDGENEEDEEEEEEEEGERKDVIWLSTLAFRRRRLLVRSALREQIREVVENSTTISALEAGE</sequence>
<feature type="compositionally biased region" description="Basic residues" evidence="2">
    <location>
        <begin position="506"/>
        <end position="517"/>
    </location>
</feature>
<protein>
    <submittedName>
        <fullName evidence="3">Uncharacterized protein</fullName>
    </submittedName>
</protein>
<feature type="compositionally biased region" description="Basic and acidic residues" evidence="2">
    <location>
        <begin position="939"/>
        <end position="956"/>
    </location>
</feature>
<organism evidence="3">
    <name type="scientific">Chromera velia CCMP2878</name>
    <dbReference type="NCBI Taxonomy" id="1169474"/>
    <lineage>
        <taxon>Eukaryota</taxon>
        <taxon>Sar</taxon>
        <taxon>Alveolata</taxon>
        <taxon>Colpodellida</taxon>
        <taxon>Chromeraceae</taxon>
        <taxon>Chromera</taxon>
    </lineage>
</organism>
<feature type="region of interest" description="Disordered" evidence="2">
    <location>
        <begin position="1231"/>
        <end position="1277"/>
    </location>
</feature>
<evidence type="ECO:0000256" key="2">
    <source>
        <dbReference type="SAM" id="MobiDB-lite"/>
    </source>
</evidence>
<feature type="region of interest" description="Disordered" evidence="2">
    <location>
        <begin position="474"/>
        <end position="539"/>
    </location>
</feature>
<proteinExistence type="predicted"/>